<proteinExistence type="predicted"/>
<reference evidence="1 2" key="1">
    <citation type="submission" date="2019-10" db="EMBL/GenBank/DDBJ databases">
        <title>Whole genome shotgun sequence of Acrocarpospora pleiomorpha NBRC 16267.</title>
        <authorList>
            <person name="Ichikawa N."/>
            <person name="Kimura A."/>
            <person name="Kitahashi Y."/>
            <person name="Komaki H."/>
            <person name="Oguchi A."/>
        </authorList>
    </citation>
    <scope>NUCLEOTIDE SEQUENCE [LARGE SCALE GENOMIC DNA]</scope>
    <source>
        <strain evidence="1 2">NBRC 16267</strain>
    </source>
</reference>
<comment type="caution">
    <text evidence="1">The sequence shown here is derived from an EMBL/GenBank/DDBJ whole genome shotgun (WGS) entry which is preliminary data.</text>
</comment>
<organism evidence="1 2">
    <name type="scientific">Acrocarpospora pleiomorpha</name>
    <dbReference type="NCBI Taxonomy" id="90975"/>
    <lineage>
        <taxon>Bacteria</taxon>
        <taxon>Bacillati</taxon>
        <taxon>Actinomycetota</taxon>
        <taxon>Actinomycetes</taxon>
        <taxon>Streptosporangiales</taxon>
        <taxon>Streptosporangiaceae</taxon>
        <taxon>Acrocarpospora</taxon>
    </lineage>
</organism>
<keyword evidence="2" id="KW-1185">Reference proteome</keyword>
<dbReference type="OrthoDB" id="9952288at2"/>
<name>A0A5M3XGL2_9ACTN</name>
<evidence type="ECO:0000313" key="2">
    <source>
        <dbReference type="Proteomes" id="UP000377595"/>
    </source>
</evidence>
<evidence type="ECO:0000313" key="1">
    <source>
        <dbReference type="EMBL" id="GES18143.1"/>
    </source>
</evidence>
<protein>
    <submittedName>
        <fullName evidence="1">Uncharacterized protein</fullName>
    </submittedName>
</protein>
<sequence>MSLPPPPDAAPADPPRFYQLVLPSGGRVQARFVGEGDPVQIHLPGLGDGPALEVTRETAWGLWVVLSDALLPDTDAVPDWCHQLITPTDQDGTPLPDPIVPRRSY</sequence>
<accession>A0A5M3XGL2</accession>
<dbReference type="EMBL" id="BLAF01000006">
    <property type="protein sequence ID" value="GES18143.1"/>
    <property type="molecule type" value="Genomic_DNA"/>
</dbReference>
<dbReference type="Proteomes" id="UP000377595">
    <property type="component" value="Unassembled WGS sequence"/>
</dbReference>
<gene>
    <name evidence="1" type="ORF">Aple_010380</name>
</gene>
<dbReference type="RefSeq" id="WP_155343284.1">
    <property type="nucleotide sequence ID" value="NZ_BAAAHM010000017.1"/>
</dbReference>
<dbReference type="AlphaFoldDB" id="A0A5M3XGL2"/>